<dbReference type="GO" id="GO:0005840">
    <property type="term" value="C:ribosome"/>
    <property type="evidence" value="ECO:0007669"/>
    <property type="project" value="UniProtKB-KW"/>
</dbReference>
<evidence type="ECO:0000313" key="2">
    <source>
        <dbReference type="Proteomes" id="UP000694843"/>
    </source>
</evidence>
<dbReference type="OMA" id="KVFWTIE"/>
<dbReference type="RefSeq" id="XP_047740322.1">
    <property type="nucleotide sequence ID" value="XM_047884366.1"/>
</dbReference>
<organism evidence="2 3">
    <name type="scientific">Hyalella azteca</name>
    <name type="common">Amphipod</name>
    <dbReference type="NCBI Taxonomy" id="294128"/>
    <lineage>
        <taxon>Eukaryota</taxon>
        <taxon>Metazoa</taxon>
        <taxon>Ecdysozoa</taxon>
        <taxon>Arthropoda</taxon>
        <taxon>Crustacea</taxon>
        <taxon>Multicrustacea</taxon>
        <taxon>Malacostraca</taxon>
        <taxon>Eumalacostraca</taxon>
        <taxon>Peracarida</taxon>
        <taxon>Amphipoda</taxon>
        <taxon>Senticaudata</taxon>
        <taxon>Talitrida</taxon>
        <taxon>Talitroidea</taxon>
        <taxon>Hyalellidae</taxon>
        <taxon>Hyalella</taxon>
    </lineage>
</organism>
<accession>A0A979FVE5</accession>
<sequence length="272" mass="31054">MSSYLNSAVTEHRLKLFEKEKERQRRLITDVHKITVQYRDHPEHCTLIMNKKLSTPYDCARHVSQLVGDRAVLAEADPFYANRAFWRSCSLMLGSVLENSFKSKFYVQLCSFPAPNVRTGSFVYDVDLGIDWTPTKEELRMLSAQMVRLSMQKLPFERLSVKWYAQRLLFHILINPSKIDGSAGDEVTVYRVGRFLDMSCGPLMANTAQLGRVTITAVHPLPSASSRRLHRVQGVALPHSILMNHFSYSILEKRARKLNEGRIPDLVAMGLS</sequence>
<dbReference type="PANTHER" id="PTHR11451:SF44">
    <property type="entry name" value="THREONINE--TRNA LIGASE, CHLOROPLASTIC_MITOCHONDRIAL 2"/>
    <property type="match status" value="1"/>
</dbReference>
<dbReference type="GO" id="GO:0004829">
    <property type="term" value="F:threonine-tRNA ligase activity"/>
    <property type="evidence" value="ECO:0007669"/>
    <property type="project" value="TreeGrafter"/>
</dbReference>
<dbReference type="InterPro" id="IPR018163">
    <property type="entry name" value="Thr/Ala-tRNA-synth_IIc_edit"/>
</dbReference>
<dbReference type="AlphaFoldDB" id="A0A979FVE5"/>
<dbReference type="GeneID" id="108670825"/>
<name>A0A979FVE5_HYAAZ</name>
<keyword evidence="3" id="KW-0689">Ribosomal protein</keyword>
<dbReference type="GO" id="GO:0005739">
    <property type="term" value="C:mitochondrion"/>
    <property type="evidence" value="ECO:0007669"/>
    <property type="project" value="TreeGrafter"/>
</dbReference>
<dbReference type="Proteomes" id="UP000694843">
    <property type="component" value="Unplaced"/>
</dbReference>
<reference evidence="3" key="1">
    <citation type="submission" date="2025-08" db="UniProtKB">
        <authorList>
            <consortium name="RefSeq"/>
        </authorList>
    </citation>
    <scope>IDENTIFICATION</scope>
    <source>
        <tissue evidence="3">Whole organism</tissue>
    </source>
</reference>
<keyword evidence="1" id="KW-0648">Protein biosynthesis</keyword>
<gene>
    <name evidence="3" type="primary">LOC108670825</name>
</gene>
<dbReference type="SUPFAM" id="SSF55186">
    <property type="entry name" value="ThrRS/AlaRS common domain"/>
    <property type="match status" value="1"/>
</dbReference>
<protein>
    <submittedName>
        <fullName evidence="3">39S ribosomal protein L39, mitochondrial</fullName>
    </submittedName>
</protein>
<keyword evidence="3" id="KW-0687">Ribonucleoprotein</keyword>
<dbReference type="Gene3D" id="3.30.980.10">
    <property type="entry name" value="Threonyl-trna Synthetase, Chain A, domain 2"/>
    <property type="match status" value="1"/>
</dbReference>
<dbReference type="KEGG" id="hazt:108670825"/>
<dbReference type="CTD" id="54148"/>
<dbReference type="PANTHER" id="PTHR11451">
    <property type="entry name" value="THREONINE-TRNA LIGASE"/>
    <property type="match status" value="1"/>
</dbReference>
<proteinExistence type="predicted"/>
<dbReference type="GO" id="GO:0000166">
    <property type="term" value="F:nucleotide binding"/>
    <property type="evidence" value="ECO:0007669"/>
    <property type="project" value="InterPro"/>
</dbReference>
<keyword evidence="2" id="KW-1185">Reference proteome</keyword>
<evidence type="ECO:0000256" key="1">
    <source>
        <dbReference type="ARBA" id="ARBA00022917"/>
    </source>
</evidence>
<dbReference type="OrthoDB" id="5870821at2759"/>
<evidence type="ECO:0000313" key="3">
    <source>
        <dbReference type="RefSeq" id="XP_047740322.1"/>
    </source>
</evidence>
<dbReference type="GO" id="GO:0006435">
    <property type="term" value="P:threonyl-tRNA aminoacylation"/>
    <property type="evidence" value="ECO:0007669"/>
    <property type="project" value="TreeGrafter"/>
</dbReference>